<dbReference type="InterPro" id="IPR050155">
    <property type="entry name" value="HAD-like_hydrolase_sf"/>
</dbReference>
<dbReference type="RefSeq" id="WP_376802379.1">
    <property type="nucleotide sequence ID" value="NZ_DBNB01000015.1"/>
</dbReference>
<gene>
    <name evidence="1" type="ORF">A4S15_11625</name>
</gene>
<protein>
    <recommendedName>
        <fullName evidence="3">HAD family hydrolase</fullName>
    </recommendedName>
</protein>
<evidence type="ECO:0000313" key="1">
    <source>
        <dbReference type="EMBL" id="OQW51465.1"/>
    </source>
</evidence>
<organism evidence="1 2">
    <name type="scientific">Candidatus Raskinella chloraquaticus</name>
    <dbReference type="NCBI Taxonomy" id="1951219"/>
    <lineage>
        <taxon>Bacteria</taxon>
        <taxon>Pseudomonadati</taxon>
        <taxon>Pseudomonadota</taxon>
        <taxon>Alphaproteobacteria</taxon>
        <taxon>Hyphomicrobiales</taxon>
        <taxon>Phreatobacteraceae</taxon>
        <taxon>Candidatus Raskinella</taxon>
    </lineage>
</organism>
<sequence length="218" mass="22858">MHLILFDVDGTLIDSQAIILESQRRTLADLGLAHPGREAGLAIVGLSLPQAFRQLLGVDVDLQPVIAHYGEVFGQLRASGEWDSPLFPGAGATIDALAARGDVALGLATGKSQRGVRHLLDHYGWHEHFVTLQTADTNPSKPHPGMVLTAMAEAGAAPGETIVIGDTSFDMAMARAAGAGALGVSWGYHHPEALRAAGAQHIADAFEDVIAWIDGHVG</sequence>
<dbReference type="PANTHER" id="PTHR43434:SF24">
    <property type="entry name" value="HYDROLASE-RELATED"/>
    <property type="match status" value="1"/>
</dbReference>
<dbReference type="GO" id="GO:0006281">
    <property type="term" value="P:DNA repair"/>
    <property type="evidence" value="ECO:0007669"/>
    <property type="project" value="TreeGrafter"/>
</dbReference>
<dbReference type="InterPro" id="IPR041492">
    <property type="entry name" value="HAD_2"/>
</dbReference>
<evidence type="ECO:0008006" key="3">
    <source>
        <dbReference type="Google" id="ProtNLM"/>
    </source>
</evidence>
<dbReference type="PANTHER" id="PTHR43434">
    <property type="entry name" value="PHOSPHOGLYCOLATE PHOSPHATASE"/>
    <property type="match status" value="1"/>
</dbReference>
<dbReference type="InterPro" id="IPR036412">
    <property type="entry name" value="HAD-like_sf"/>
</dbReference>
<dbReference type="GO" id="GO:0008967">
    <property type="term" value="F:phosphoglycolate phosphatase activity"/>
    <property type="evidence" value="ECO:0007669"/>
    <property type="project" value="TreeGrafter"/>
</dbReference>
<proteinExistence type="predicted"/>
<accession>A0A1W9HVJ5</accession>
<dbReference type="SUPFAM" id="SSF56784">
    <property type="entry name" value="HAD-like"/>
    <property type="match status" value="1"/>
</dbReference>
<dbReference type="Proteomes" id="UP000192872">
    <property type="component" value="Unassembled WGS sequence"/>
</dbReference>
<dbReference type="InterPro" id="IPR023198">
    <property type="entry name" value="PGP-like_dom2"/>
</dbReference>
<dbReference type="NCBIfam" id="TIGR01549">
    <property type="entry name" value="HAD-SF-IA-v1"/>
    <property type="match status" value="1"/>
</dbReference>
<name>A0A1W9HVJ5_9HYPH</name>
<dbReference type="SFLD" id="SFLDS00003">
    <property type="entry name" value="Haloacid_Dehalogenase"/>
    <property type="match status" value="1"/>
</dbReference>
<dbReference type="Gene3D" id="1.10.150.240">
    <property type="entry name" value="Putative phosphatase, domain 2"/>
    <property type="match status" value="1"/>
</dbReference>
<reference evidence="1 2" key="1">
    <citation type="journal article" date="2017" name="Water Res.">
        <title>Comammox in drinking water systems.</title>
        <authorList>
            <person name="Wang Y."/>
            <person name="Ma L."/>
            <person name="Mao Y."/>
            <person name="Jiang X."/>
            <person name="Xia Y."/>
            <person name="Yu K."/>
            <person name="Li B."/>
            <person name="Zhang T."/>
        </authorList>
    </citation>
    <scope>NUCLEOTIDE SEQUENCE [LARGE SCALE GENOMIC DNA]</scope>
    <source>
        <strain evidence="1">SG_bin8</strain>
    </source>
</reference>
<comment type="caution">
    <text evidence="1">The sequence shown here is derived from an EMBL/GenBank/DDBJ whole genome shotgun (WGS) entry which is preliminary data.</text>
</comment>
<dbReference type="InterPro" id="IPR006439">
    <property type="entry name" value="HAD-SF_hydro_IA"/>
</dbReference>
<dbReference type="AlphaFoldDB" id="A0A1W9HVJ5"/>
<dbReference type="InterPro" id="IPR023214">
    <property type="entry name" value="HAD_sf"/>
</dbReference>
<dbReference type="Pfam" id="PF13419">
    <property type="entry name" value="HAD_2"/>
    <property type="match status" value="1"/>
</dbReference>
<dbReference type="Gene3D" id="3.40.50.1000">
    <property type="entry name" value="HAD superfamily/HAD-like"/>
    <property type="match status" value="1"/>
</dbReference>
<dbReference type="STRING" id="1827387.A4S15_11625"/>
<dbReference type="GO" id="GO:0005829">
    <property type="term" value="C:cytosol"/>
    <property type="evidence" value="ECO:0007669"/>
    <property type="project" value="TreeGrafter"/>
</dbReference>
<evidence type="ECO:0000313" key="2">
    <source>
        <dbReference type="Proteomes" id="UP000192872"/>
    </source>
</evidence>
<dbReference type="EMBL" id="LWDL01000019">
    <property type="protein sequence ID" value="OQW51465.1"/>
    <property type="molecule type" value="Genomic_DNA"/>
</dbReference>
<dbReference type="SFLD" id="SFLDG01129">
    <property type="entry name" value="C1.5:_HAD__Beta-PGM__Phosphata"/>
    <property type="match status" value="1"/>
</dbReference>